<feature type="domain" description="Activator of Hsp90 ATPase homologue 1/2-like C-terminal" evidence="2">
    <location>
        <begin position="15"/>
        <end position="153"/>
    </location>
</feature>
<name>A0ABP9TLJ5_9MICC</name>
<protein>
    <submittedName>
        <fullName evidence="3">SRPBCC family protein</fullName>
    </submittedName>
</protein>
<dbReference type="Gene3D" id="3.30.530.20">
    <property type="match status" value="1"/>
</dbReference>
<organism evidence="3 4">
    <name type="scientific">Paeniglutamicibacter antarcticus</name>
    <dbReference type="NCBI Taxonomy" id="494023"/>
    <lineage>
        <taxon>Bacteria</taxon>
        <taxon>Bacillati</taxon>
        <taxon>Actinomycetota</taxon>
        <taxon>Actinomycetes</taxon>
        <taxon>Micrococcales</taxon>
        <taxon>Micrococcaceae</taxon>
        <taxon>Paeniglutamicibacter</taxon>
    </lineage>
</organism>
<dbReference type="EMBL" id="BAABLK010000022">
    <property type="protein sequence ID" value="GAA5226602.1"/>
    <property type="molecule type" value="Genomic_DNA"/>
</dbReference>
<dbReference type="Proteomes" id="UP001501257">
    <property type="component" value="Unassembled WGS sequence"/>
</dbReference>
<evidence type="ECO:0000313" key="3">
    <source>
        <dbReference type="EMBL" id="GAA5226602.1"/>
    </source>
</evidence>
<comment type="similarity">
    <text evidence="1">Belongs to the AHA1 family.</text>
</comment>
<evidence type="ECO:0000256" key="1">
    <source>
        <dbReference type="ARBA" id="ARBA00006817"/>
    </source>
</evidence>
<dbReference type="InterPro" id="IPR013538">
    <property type="entry name" value="ASHA1/2-like_C"/>
</dbReference>
<dbReference type="CDD" id="cd07825">
    <property type="entry name" value="SRPBCC_7"/>
    <property type="match status" value="1"/>
</dbReference>
<dbReference type="SUPFAM" id="SSF55961">
    <property type="entry name" value="Bet v1-like"/>
    <property type="match status" value="1"/>
</dbReference>
<evidence type="ECO:0000313" key="4">
    <source>
        <dbReference type="Proteomes" id="UP001501257"/>
    </source>
</evidence>
<accession>A0ABP9TLJ5</accession>
<gene>
    <name evidence="3" type="ORF">GCM10025778_11350</name>
</gene>
<dbReference type="Pfam" id="PF08327">
    <property type="entry name" value="AHSA1"/>
    <property type="match status" value="1"/>
</dbReference>
<keyword evidence="4" id="KW-1185">Reference proteome</keyword>
<comment type="caution">
    <text evidence="3">The sequence shown here is derived from an EMBL/GenBank/DDBJ whole genome shotgun (WGS) entry which is preliminary data.</text>
</comment>
<dbReference type="RefSeq" id="WP_210099650.1">
    <property type="nucleotide sequence ID" value="NZ_BAABLK010000022.1"/>
</dbReference>
<reference evidence="4" key="1">
    <citation type="journal article" date="2019" name="Int. J. Syst. Evol. Microbiol.">
        <title>The Global Catalogue of Microorganisms (GCM) 10K type strain sequencing project: providing services to taxonomists for standard genome sequencing and annotation.</title>
        <authorList>
            <consortium name="The Broad Institute Genomics Platform"/>
            <consortium name="The Broad Institute Genome Sequencing Center for Infectious Disease"/>
            <person name="Wu L."/>
            <person name="Ma J."/>
        </authorList>
    </citation>
    <scope>NUCLEOTIDE SEQUENCE [LARGE SCALE GENOMIC DNA]</scope>
    <source>
        <strain evidence="4">JCM 18952</strain>
    </source>
</reference>
<proteinExistence type="inferred from homology"/>
<dbReference type="InterPro" id="IPR023393">
    <property type="entry name" value="START-like_dom_sf"/>
</dbReference>
<sequence length="160" mass="17870">MTENEGKLTVARVFDAPAKEIFNVLSNPANHARLDGSGMVRSDEKTDRITGVGQVFTMNMYWDKLGGDYQTDNHVVGYDVNKLLAWKTANAGQEPAGWQWVWELDADSQESTLVTLTYDWSQVTDKEVLRMVSFPVVRTEQLEGTLEKLAAVVAGPHHTN</sequence>
<evidence type="ECO:0000259" key="2">
    <source>
        <dbReference type="Pfam" id="PF08327"/>
    </source>
</evidence>